<name>A0A1Y2I6Y4_TRAC3</name>
<dbReference type="AlphaFoldDB" id="A0A1Y2I6Y4"/>
<feature type="compositionally biased region" description="Polar residues" evidence="1">
    <location>
        <begin position="171"/>
        <end position="184"/>
    </location>
</feature>
<dbReference type="Proteomes" id="UP000193067">
    <property type="component" value="Unassembled WGS sequence"/>
</dbReference>
<proteinExistence type="predicted"/>
<evidence type="ECO:0008006" key="4">
    <source>
        <dbReference type="Google" id="ProtNLM"/>
    </source>
</evidence>
<sequence length="442" mass="49118">MTETSLENGDIESNFPDMPVPAQVDGTIQAPLTSQGLPDVDVPQEPTATTRKRVCTVADTGEVLEDVPGPKRIRIEPASAEPAAPLPLAQATASYQRCEDFWYPDGNIVVVVQQVGFHLLLSCLKTYCKLFEREFPDEGRICRPEAPAEADVSAAVESREKVLYIGEGQTGDDSQVDESPSSGSQGAGDRPYTLVDVEAADFVTFLQALDTPLKYVLTPPTQAECLSLLRTAKTLECASVAEIAKHRLRSFWPPTLPGKHKKKSVTHTIDVINVAREVGVPEVLRAAYYELVRSPSFWERVATRRHALALSDADLVALYHARDVLQKKWAALLFTVPGSRGMCIGGNAFNSGPVARLKERCYRNEEAARKAAWQSELVQHTFLEKGSEDPIWYVERMLQSSAFRSLEGMWCATCMEQRREAWTAARTEWWDLLNDLFKFADV</sequence>
<dbReference type="OrthoDB" id="2758621at2759"/>
<feature type="region of interest" description="Disordered" evidence="1">
    <location>
        <begin position="167"/>
        <end position="190"/>
    </location>
</feature>
<evidence type="ECO:0000313" key="2">
    <source>
        <dbReference type="EMBL" id="OSC96917.1"/>
    </source>
</evidence>
<protein>
    <recommendedName>
        <fullName evidence="4">BTB domain-containing protein</fullName>
    </recommendedName>
</protein>
<dbReference type="EMBL" id="KZ084162">
    <property type="protein sequence ID" value="OSC96917.1"/>
    <property type="molecule type" value="Genomic_DNA"/>
</dbReference>
<organism evidence="2 3">
    <name type="scientific">Trametes coccinea (strain BRFM310)</name>
    <name type="common">Pycnoporus coccineus</name>
    <dbReference type="NCBI Taxonomy" id="1353009"/>
    <lineage>
        <taxon>Eukaryota</taxon>
        <taxon>Fungi</taxon>
        <taxon>Dikarya</taxon>
        <taxon>Basidiomycota</taxon>
        <taxon>Agaricomycotina</taxon>
        <taxon>Agaricomycetes</taxon>
        <taxon>Polyporales</taxon>
        <taxon>Polyporaceae</taxon>
        <taxon>Trametes</taxon>
    </lineage>
</organism>
<evidence type="ECO:0000313" key="3">
    <source>
        <dbReference type="Proteomes" id="UP000193067"/>
    </source>
</evidence>
<evidence type="ECO:0000256" key="1">
    <source>
        <dbReference type="SAM" id="MobiDB-lite"/>
    </source>
</evidence>
<gene>
    <name evidence="2" type="ORF">PYCCODRAFT_1440687</name>
</gene>
<reference evidence="2 3" key="1">
    <citation type="journal article" date="2015" name="Biotechnol. Biofuels">
        <title>Enhanced degradation of softwood versus hardwood by the white-rot fungus Pycnoporus coccineus.</title>
        <authorList>
            <person name="Couturier M."/>
            <person name="Navarro D."/>
            <person name="Chevret D."/>
            <person name="Henrissat B."/>
            <person name="Piumi F."/>
            <person name="Ruiz-Duenas F.J."/>
            <person name="Martinez A.T."/>
            <person name="Grigoriev I.V."/>
            <person name="Riley R."/>
            <person name="Lipzen A."/>
            <person name="Berrin J.G."/>
            <person name="Master E.R."/>
            <person name="Rosso M.N."/>
        </authorList>
    </citation>
    <scope>NUCLEOTIDE SEQUENCE [LARGE SCALE GENOMIC DNA]</scope>
    <source>
        <strain evidence="2 3">BRFM310</strain>
    </source>
</reference>
<accession>A0A1Y2I6Y4</accession>
<keyword evidence="3" id="KW-1185">Reference proteome</keyword>